<sequence>MEAVCVLHAATANKAARRAAIPCFCNVIRVLPLWVIAARRRRREALQATTEHKNRGPEYPGDVA</sequence>
<reference evidence="2" key="2">
    <citation type="submission" date="2020-09" db="EMBL/GenBank/DDBJ databases">
        <authorList>
            <person name="Sun Q."/>
            <person name="Zhou Y."/>
        </authorList>
    </citation>
    <scope>NUCLEOTIDE SEQUENCE</scope>
    <source>
        <strain evidence="2">CGMCC 4.7430</strain>
    </source>
</reference>
<reference evidence="2" key="1">
    <citation type="journal article" date="2014" name="Int. J. Syst. Evol. Microbiol.">
        <title>Complete genome sequence of Corynebacterium casei LMG S-19264T (=DSM 44701T), isolated from a smear-ripened cheese.</title>
        <authorList>
            <consortium name="US DOE Joint Genome Institute (JGI-PGF)"/>
            <person name="Walter F."/>
            <person name="Albersmeier A."/>
            <person name="Kalinowski J."/>
            <person name="Ruckert C."/>
        </authorList>
    </citation>
    <scope>NUCLEOTIDE SEQUENCE</scope>
    <source>
        <strain evidence="2">CGMCC 4.7430</strain>
    </source>
</reference>
<keyword evidence="1" id="KW-1133">Transmembrane helix</keyword>
<organism evidence="2 3">
    <name type="scientific">Nonomuraea glycinis</name>
    <dbReference type="NCBI Taxonomy" id="2047744"/>
    <lineage>
        <taxon>Bacteria</taxon>
        <taxon>Bacillati</taxon>
        <taxon>Actinomycetota</taxon>
        <taxon>Actinomycetes</taxon>
        <taxon>Streptosporangiales</taxon>
        <taxon>Streptosporangiaceae</taxon>
        <taxon>Nonomuraea</taxon>
    </lineage>
</organism>
<feature type="transmembrane region" description="Helical" evidence="1">
    <location>
        <begin position="19"/>
        <end position="37"/>
    </location>
</feature>
<keyword evidence="1" id="KW-0812">Transmembrane</keyword>
<keyword evidence="3" id="KW-1185">Reference proteome</keyword>
<comment type="caution">
    <text evidence="2">The sequence shown here is derived from an EMBL/GenBank/DDBJ whole genome shotgun (WGS) entry which is preliminary data.</text>
</comment>
<protein>
    <submittedName>
        <fullName evidence="2">Uncharacterized protein</fullName>
    </submittedName>
</protein>
<evidence type="ECO:0000256" key="1">
    <source>
        <dbReference type="SAM" id="Phobius"/>
    </source>
</evidence>
<name>A0A918A2G1_9ACTN</name>
<accession>A0A918A2G1</accession>
<dbReference type="Proteomes" id="UP000660745">
    <property type="component" value="Unassembled WGS sequence"/>
</dbReference>
<gene>
    <name evidence="2" type="ORF">GCM10012278_18880</name>
</gene>
<dbReference type="AlphaFoldDB" id="A0A918A2G1"/>
<evidence type="ECO:0000313" key="3">
    <source>
        <dbReference type="Proteomes" id="UP000660745"/>
    </source>
</evidence>
<keyword evidence="1" id="KW-0472">Membrane</keyword>
<dbReference type="EMBL" id="BMNK01000002">
    <property type="protein sequence ID" value="GGP04200.1"/>
    <property type="molecule type" value="Genomic_DNA"/>
</dbReference>
<proteinExistence type="predicted"/>
<evidence type="ECO:0000313" key="2">
    <source>
        <dbReference type="EMBL" id="GGP04200.1"/>
    </source>
</evidence>